<name>A0ABW2TWZ8_9PSEU</name>
<dbReference type="EMBL" id="JBHTEY010000004">
    <property type="protein sequence ID" value="MFC7617290.1"/>
    <property type="molecule type" value="Genomic_DNA"/>
</dbReference>
<protein>
    <submittedName>
        <fullName evidence="1">Uncharacterized protein</fullName>
    </submittedName>
</protein>
<keyword evidence="2" id="KW-1185">Reference proteome</keyword>
<evidence type="ECO:0000313" key="1">
    <source>
        <dbReference type="EMBL" id="MFC7617290.1"/>
    </source>
</evidence>
<reference evidence="2" key="1">
    <citation type="journal article" date="2019" name="Int. J. Syst. Evol. Microbiol.">
        <title>The Global Catalogue of Microorganisms (GCM) 10K type strain sequencing project: providing services to taxonomists for standard genome sequencing and annotation.</title>
        <authorList>
            <consortium name="The Broad Institute Genomics Platform"/>
            <consortium name="The Broad Institute Genome Sequencing Center for Infectious Disease"/>
            <person name="Wu L."/>
            <person name="Ma J."/>
        </authorList>
    </citation>
    <scope>NUCLEOTIDE SEQUENCE [LARGE SCALE GENOMIC DNA]</scope>
    <source>
        <strain evidence="2">JCM 17695</strain>
    </source>
</reference>
<proteinExistence type="predicted"/>
<evidence type="ECO:0000313" key="2">
    <source>
        <dbReference type="Proteomes" id="UP001596512"/>
    </source>
</evidence>
<gene>
    <name evidence="1" type="ORF">ACFQV2_31575</name>
</gene>
<accession>A0ABW2TWZ8</accession>
<sequence>MPVLTAHHGPTHHLPDPEPATLLVVSRPVAVAHPHRHDLVVPFDEIRDADGHITACRALAHLT</sequence>
<organism evidence="1 2">
    <name type="scientific">Actinokineospora soli</name>
    <dbReference type="NCBI Taxonomy" id="1048753"/>
    <lineage>
        <taxon>Bacteria</taxon>
        <taxon>Bacillati</taxon>
        <taxon>Actinomycetota</taxon>
        <taxon>Actinomycetes</taxon>
        <taxon>Pseudonocardiales</taxon>
        <taxon>Pseudonocardiaceae</taxon>
        <taxon>Actinokineospora</taxon>
    </lineage>
</organism>
<comment type="caution">
    <text evidence="1">The sequence shown here is derived from an EMBL/GenBank/DDBJ whole genome shotgun (WGS) entry which is preliminary data.</text>
</comment>
<dbReference type="Proteomes" id="UP001596512">
    <property type="component" value="Unassembled WGS sequence"/>
</dbReference>